<evidence type="ECO:0000313" key="5">
    <source>
        <dbReference type="Proteomes" id="UP001472677"/>
    </source>
</evidence>
<dbReference type="PANTHER" id="PTHR24412:SF489">
    <property type="entry name" value="RING FINGER DOMAIN AND KELCH REPEAT-CONTAINING PROTEIN DDB_G0271372"/>
    <property type="match status" value="1"/>
</dbReference>
<keyword evidence="5" id="KW-1185">Reference proteome</keyword>
<protein>
    <submittedName>
        <fullName evidence="4">Uncharacterized protein</fullName>
    </submittedName>
</protein>
<dbReference type="SUPFAM" id="SSF117281">
    <property type="entry name" value="Kelch motif"/>
    <property type="match status" value="1"/>
</dbReference>
<evidence type="ECO:0000313" key="4">
    <source>
        <dbReference type="EMBL" id="KAK8515587.1"/>
    </source>
</evidence>
<dbReference type="EMBL" id="JBBPBM010000063">
    <property type="protein sequence ID" value="KAK8515587.1"/>
    <property type="molecule type" value="Genomic_DNA"/>
</dbReference>
<gene>
    <name evidence="4" type="ORF">V6N12_075621</name>
</gene>
<keyword evidence="2" id="KW-0677">Repeat</keyword>
<keyword evidence="1" id="KW-0880">Kelch repeat</keyword>
<organism evidence="4 5">
    <name type="scientific">Hibiscus sabdariffa</name>
    <name type="common">roselle</name>
    <dbReference type="NCBI Taxonomy" id="183260"/>
    <lineage>
        <taxon>Eukaryota</taxon>
        <taxon>Viridiplantae</taxon>
        <taxon>Streptophyta</taxon>
        <taxon>Embryophyta</taxon>
        <taxon>Tracheophyta</taxon>
        <taxon>Spermatophyta</taxon>
        <taxon>Magnoliopsida</taxon>
        <taxon>eudicotyledons</taxon>
        <taxon>Gunneridae</taxon>
        <taxon>Pentapetalae</taxon>
        <taxon>rosids</taxon>
        <taxon>malvids</taxon>
        <taxon>Malvales</taxon>
        <taxon>Malvaceae</taxon>
        <taxon>Malvoideae</taxon>
        <taxon>Hibiscus</taxon>
    </lineage>
</organism>
<accession>A0ABR2C843</accession>
<feature type="region of interest" description="Disordered" evidence="3">
    <location>
        <begin position="331"/>
        <end position="351"/>
    </location>
</feature>
<dbReference type="PANTHER" id="PTHR24412">
    <property type="entry name" value="KELCH PROTEIN"/>
    <property type="match status" value="1"/>
</dbReference>
<dbReference type="Proteomes" id="UP001472677">
    <property type="component" value="Unassembled WGS sequence"/>
</dbReference>
<sequence>MGMGESEPCSKKLKVMGERDWDWDGVLRETLLFCAQKPTDTEGDFKVDWHTLNLETREISPTLITLPPEVGGRFAAVVFRNHVYVLGGGGSMDRRSPDWGTGQDHVFCFDSDHPDHGWKQAPPMSVPRWYPTVVAAEAQGKIYAFTGSEQFGEVFDVGRSCWKLLSPPPDVDLDTLYLSGLLHYDSPRSRIFENFGTWPRGSVLVDGLLYSLLCSDGDRGVSSFSDHSCPLEAYDVVENKWLPVNCSSGFPLLEVPSSSDIYHLGNGHFWKFMQLDCLNLILSSPFNSKRRPIFCLLALNEGNIEINEEGESISRVFHFLPYRLNPSPVRFPSPPSATSEPPASTPGPAGSTAVRSSSSVLSWLALIAAVAGKYHIYRTATDQCPLRHSPLTDMEGTFSCKVDNKSRIKNCRFGALLAKGGVGEVSSTFLSYNDVNQAWGFYDNLVNNRDDNIVSPHQIIYHEDKFLVALEDLKPILYYFRKKMHS</sequence>
<comment type="caution">
    <text evidence="4">The sequence shown here is derived from an EMBL/GenBank/DDBJ whole genome shotgun (WGS) entry which is preliminary data.</text>
</comment>
<dbReference type="Gene3D" id="2.120.10.80">
    <property type="entry name" value="Kelch-type beta propeller"/>
    <property type="match status" value="1"/>
</dbReference>
<feature type="compositionally biased region" description="Low complexity" evidence="3">
    <location>
        <begin position="336"/>
        <end position="351"/>
    </location>
</feature>
<dbReference type="InterPro" id="IPR015915">
    <property type="entry name" value="Kelch-typ_b-propeller"/>
</dbReference>
<name>A0ABR2C843_9ROSI</name>
<evidence type="ECO:0000256" key="2">
    <source>
        <dbReference type="ARBA" id="ARBA00022737"/>
    </source>
</evidence>
<evidence type="ECO:0000256" key="3">
    <source>
        <dbReference type="SAM" id="MobiDB-lite"/>
    </source>
</evidence>
<evidence type="ECO:0000256" key="1">
    <source>
        <dbReference type="ARBA" id="ARBA00022441"/>
    </source>
</evidence>
<reference evidence="4 5" key="1">
    <citation type="journal article" date="2024" name="G3 (Bethesda)">
        <title>Genome assembly of Hibiscus sabdariffa L. provides insights into metabolisms of medicinal natural products.</title>
        <authorList>
            <person name="Kim T."/>
        </authorList>
    </citation>
    <scope>NUCLEOTIDE SEQUENCE [LARGE SCALE GENOMIC DNA]</scope>
    <source>
        <strain evidence="4">TK-2024</strain>
        <tissue evidence="4">Old leaves</tissue>
    </source>
</reference>
<proteinExistence type="predicted"/>